<protein>
    <submittedName>
        <fullName evidence="5">Exonuclease subunit SbcC</fullName>
    </submittedName>
</protein>
<dbReference type="RefSeq" id="WP_021014937.1">
    <property type="nucleotide sequence ID" value="NZ_CP025084.1"/>
</dbReference>
<reference evidence="5" key="2">
    <citation type="submission" date="2013-09" db="EMBL/GenBank/DDBJ databases">
        <authorList>
            <person name="Wang G."/>
            <person name="Yang Y."/>
            <person name="Su Y."/>
        </authorList>
    </citation>
    <scope>NUCLEOTIDE SEQUENCE</scope>
    <source>
        <strain evidence="5">ATCC 39006</strain>
    </source>
</reference>
<reference evidence="5" key="4">
    <citation type="submission" date="2017-11" db="EMBL/GenBank/DDBJ databases">
        <title>Complete genome sequence of Serratia sp. ATCC 39006.</title>
        <authorList>
            <person name="Hampton H.G."/>
            <person name="Jackson S.A."/>
            <person name="Jauregui R."/>
            <person name="Poulter G.T.M."/>
            <person name="Salmond G.P.C."/>
            <person name="Fineran P.C."/>
        </authorList>
    </citation>
    <scope>NUCLEOTIDE SEQUENCE</scope>
    <source>
        <strain evidence="5">ATCC 39006</strain>
    </source>
</reference>
<dbReference type="InterPro" id="IPR027417">
    <property type="entry name" value="P-loop_NTPase"/>
</dbReference>
<feature type="coiled-coil region" evidence="1">
    <location>
        <begin position="619"/>
        <end position="780"/>
    </location>
</feature>
<feature type="coiled-coil region" evidence="1">
    <location>
        <begin position="365"/>
        <end position="413"/>
    </location>
</feature>
<keyword evidence="5" id="KW-0378">Hydrolase</keyword>
<dbReference type="Gene3D" id="3.40.50.300">
    <property type="entry name" value="P-loop containing nucleotide triphosphate hydrolases"/>
    <property type="match status" value="2"/>
</dbReference>
<keyword evidence="6" id="KW-1185">Reference proteome</keyword>
<dbReference type="Pfam" id="PF13476">
    <property type="entry name" value="AAA_23"/>
    <property type="match status" value="1"/>
</dbReference>
<feature type="region of interest" description="Disordered" evidence="2">
    <location>
        <begin position="479"/>
        <end position="499"/>
    </location>
</feature>
<evidence type="ECO:0000313" key="7">
    <source>
        <dbReference type="Proteomes" id="UP000233778"/>
    </source>
</evidence>
<reference evidence="4 7" key="3">
    <citation type="submission" date="2017-11" db="EMBL/GenBank/DDBJ databases">
        <title>Complete genome sequence of Serratia sp. ATCC 39006 LacA.</title>
        <authorList>
            <person name="Hampton H.G."/>
            <person name="Jackson S.A."/>
            <person name="Jauregui R."/>
            <person name="Poulter G.T.M."/>
            <person name="Salmond G.P.C."/>
            <person name="Fineran P.C."/>
        </authorList>
    </citation>
    <scope>NUCLEOTIDE SEQUENCE [LARGE SCALE GENOMIC DNA]</scope>
    <source>
        <strain evidence="4 7">ATCC 39006</strain>
    </source>
</reference>
<name>A0A2I5TND9_SERS3</name>
<feature type="coiled-coil region" evidence="1">
    <location>
        <begin position="437"/>
        <end position="471"/>
    </location>
</feature>
<evidence type="ECO:0000259" key="3">
    <source>
        <dbReference type="Pfam" id="PF13476"/>
    </source>
</evidence>
<dbReference type="OrthoDB" id="9795626at2"/>
<reference evidence="5 6" key="1">
    <citation type="journal article" date="2013" name="Genome Announc.">
        <title>Draft genome sequence of Serratia sp. strain ATCC 39006, a model bacterium for analysis of the biosynthesis and regulation of prodigiosin, a carbapenem, and gas vesicles.</title>
        <authorList>
            <person name="Fineran P.C."/>
            <person name="Iglesias Cans M.C."/>
            <person name="Ramsay J.P."/>
            <person name="Wilf N.M."/>
            <person name="Cossyleon D."/>
            <person name="McNeil M.B."/>
            <person name="Williamson N.R."/>
            <person name="Monson R.E."/>
            <person name="Becher S.A."/>
            <person name="Stanton J.A."/>
            <person name="Brugger K."/>
            <person name="Brown S.D."/>
            <person name="Salmond G.P."/>
        </authorList>
    </citation>
    <scope>NUCLEOTIDE SEQUENCE [LARGE SCALE GENOMIC DNA]</scope>
    <source>
        <strain evidence="5">ATCC 39006</strain>
        <strain evidence="6">ATCC 39006 / SC 11482</strain>
    </source>
</reference>
<dbReference type="PANTHER" id="PTHR32114:SF2">
    <property type="entry name" value="ABC TRANSPORTER ABCH.3"/>
    <property type="match status" value="1"/>
</dbReference>
<feature type="coiled-coil region" evidence="1">
    <location>
        <begin position="823"/>
        <end position="894"/>
    </location>
</feature>
<evidence type="ECO:0000313" key="6">
    <source>
        <dbReference type="Proteomes" id="UP000017700"/>
    </source>
</evidence>
<dbReference type="Proteomes" id="UP000017700">
    <property type="component" value="Chromosome"/>
</dbReference>
<dbReference type="GO" id="GO:0006302">
    <property type="term" value="P:double-strand break repair"/>
    <property type="evidence" value="ECO:0007669"/>
    <property type="project" value="InterPro"/>
</dbReference>
<evidence type="ECO:0000313" key="4">
    <source>
        <dbReference type="EMBL" id="AUH01734.1"/>
    </source>
</evidence>
<feature type="domain" description="Rad50/SbcC-type AAA" evidence="3">
    <location>
        <begin position="5"/>
        <end position="203"/>
    </location>
</feature>
<keyword evidence="1" id="KW-0175">Coiled coil</keyword>
<sequence>MKILSLRLKNLNSLQGEWKVDFTREPFVSNSLFAITGPTGAGKTTLLDAICLALYHQTPRLKVTPTQNELMTRHTAESLAEVEFEVKGIAYRAFWSQRRARNSPEGNLQPPKVELARCADGKILTEKINDKLAMIADITGLDFDRFTKSMLLSQGQFAAFLNADANERAELLEELTGTEIYGLISERVFEQHKEAQVQLDTFRARASSIELLSDEQRAELEHQLSARQQREQSLSLQRDEILAHQRWYETLAQCQQALTATQQQRSQVEQMQQQARPQLERLATSAPAEKLRPLYDTQERCQREKTLLAQHITDLTDQLINQQSVVALLKSQAEKAIVAQQEHADYRQQQETLINEQVLPLDLHIATQQEQRNRYQHALEQQRNQQKAAIGKLEQLRQQYRQTQERLRQIDIYRQQNLMYQHWGSHIPLWQAQFPQQRKLLQELLILQDRLAQQQEQSEHLQRQQVKLIEKRDAQQAATGRAQQLLGQHQQHHQQQEQQLPVTTLQQQLVQLTTQRPQRQQLSTSTTVLHRLSNQYQLLDAQQQDSQHRIEQLEALQLRQRQEYQRQAQHLIDLDKRYELEQRIASLENERSQLQPGKECPLCGSTHHPAVERYQTLRVSETQNRLHALRQEVETLKAAVIQTETQLQLLQQQRQQQQTALLNVSQEHEALQQECQTLSEHLLVNFNPQQPETLITWLEQCDEQERSLQSQITEREQNQHQIQKSKDLLTAANQLLQQTEQQMALNIQQQRMLETTHIELQQTREKVEQEQNRLHQSITQSLTRFGLPIPDADEQESWLGQRQMEWLRWQENEHEQHQQTPLLSSLNTEIEGDERRLREIDEVIKTQQQQLTETEQSLEQAQQTRWQLFGNKQVNDVLGQLRQLSQKHEQYRQKSQAQWQQGQSAFSRLTGEKGSLEQQYQRTQAAYQQAVQHFDTALQQSQFENQDAFKRALLDEAERNQLMALKEKISQRQQQVEALHQQAELALAQHLAGKPDSLSEDINPSDINQTLAGLSNELKTEVQRQGELRQQLASDQQHRLKQQVLLDDITKSQQGCDDWGYLNHLIGSQKGDKFRRFAQGLTLDHLVYLANRQLSRLHGRYLLQRKASDTLELQVVDTWQADAVRDTRTLSGGESFLVSLALALALSDLVSNKTRIDSLFLDEGFGTLDGETLDSALDVLDNLNASGKTIGVISHVEAMKERIQVQIRVKKRNGLGISQLDSEYAVK</sequence>
<gene>
    <name evidence="4" type="ORF">CWC46_19155</name>
    <name evidence="5" type="ORF">Ser39006_019155</name>
</gene>
<dbReference type="KEGG" id="serq:CWC46_19155"/>
<proteinExistence type="predicted"/>
<evidence type="ECO:0000313" key="5">
    <source>
        <dbReference type="EMBL" id="AUH06057.1"/>
    </source>
</evidence>
<accession>A0A2I5TND9</accession>
<keyword evidence="5" id="KW-0540">Nuclease</keyword>
<dbReference type="Pfam" id="PF13558">
    <property type="entry name" value="SbcC_Walker_B"/>
    <property type="match status" value="1"/>
</dbReference>
<dbReference type="EMBL" id="CP025084">
    <property type="protein sequence ID" value="AUH06057.1"/>
    <property type="molecule type" value="Genomic_DNA"/>
</dbReference>
<keyword evidence="5" id="KW-0269">Exonuclease</keyword>
<dbReference type="KEGG" id="sera:Ser39006_019155"/>
<dbReference type="InterPro" id="IPR038729">
    <property type="entry name" value="Rad50/SbcC_AAA"/>
</dbReference>
<dbReference type="PANTHER" id="PTHR32114">
    <property type="entry name" value="ABC TRANSPORTER ABCH.3"/>
    <property type="match status" value="1"/>
</dbReference>
<dbReference type="SUPFAM" id="SSF52540">
    <property type="entry name" value="P-loop containing nucleoside triphosphate hydrolases"/>
    <property type="match status" value="1"/>
</dbReference>
<dbReference type="AlphaFoldDB" id="A0A2I5TND9"/>
<dbReference type="EMBL" id="CP025085">
    <property type="protein sequence ID" value="AUH01734.1"/>
    <property type="molecule type" value="Genomic_DNA"/>
</dbReference>
<evidence type="ECO:0000256" key="2">
    <source>
        <dbReference type="SAM" id="MobiDB-lite"/>
    </source>
</evidence>
<dbReference type="GO" id="GO:0004527">
    <property type="term" value="F:exonuclease activity"/>
    <property type="evidence" value="ECO:0007669"/>
    <property type="project" value="UniProtKB-KW"/>
</dbReference>
<evidence type="ECO:0000256" key="1">
    <source>
        <dbReference type="SAM" id="Coils"/>
    </source>
</evidence>
<organism evidence="5 6">
    <name type="scientific">Serratia sp. (strain ATCC 39006)</name>
    <name type="common">Prodigiosinella confusarubida</name>
    <dbReference type="NCBI Taxonomy" id="104623"/>
    <lineage>
        <taxon>Bacteria</taxon>
        <taxon>Pseudomonadati</taxon>
        <taxon>Pseudomonadota</taxon>
        <taxon>Gammaproteobacteria</taxon>
        <taxon>Enterobacterales</taxon>
        <taxon>Pectobacteriaceae</taxon>
        <taxon>Prodigiosinella</taxon>
    </lineage>
</organism>
<dbReference type="Proteomes" id="UP000233778">
    <property type="component" value="Chromosome"/>
</dbReference>
<dbReference type="GO" id="GO:0016887">
    <property type="term" value="F:ATP hydrolysis activity"/>
    <property type="evidence" value="ECO:0007669"/>
    <property type="project" value="InterPro"/>
</dbReference>
<dbReference type="STRING" id="104623.Ser39006_01669"/>